<evidence type="ECO:0000313" key="2">
    <source>
        <dbReference type="EMBL" id="SEN19521.1"/>
    </source>
</evidence>
<sequence>MQNIRAFSKAFGFTFLALTIIALSVMSVYAVDIDTAITPAVPVADNRAVKSPSADTTEGTSPKFLDSGVVSSMQTIEDVEPDNLPAVTSCEDDIHAIRQYIEFVIYMLLPLGLAVKIVVAFYRWFEKTFVDVF</sequence>
<dbReference type="RefSeq" id="WP_092756707.1">
    <property type="nucleotide sequence ID" value="NZ_FOCG01000012.1"/>
</dbReference>
<protein>
    <recommendedName>
        <fullName evidence="4">Transmembrane protein</fullName>
    </recommendedName>
</protein>
<dbReference type="STRING" id="474960.SAMN05216180_3037"/>
<organism evidence="2 3">
    <name type="scientific">Hydrogenoanaerobacterium saccharovorans</name>
    <dbReference type="NCBI Taxonomy" id="474960"/>
    <lineage>
        <taxon>Bacteria</taxon>
        <taxon>Bacillati</taxon>
        <taxon>Bacillota</taxon>
        <taxon>Clostridia</taxon>
        <taxon>Eubacteriales</taxon>
        <taxon>Oscillospiraceae</taxon>
        <taxon>Hydrogenoanaerobacterium</taxon>
    </lineage>
</organism>
<keyword evidence="3" id="KW-1185">Reference proteome</keyword>
<evidence type="ECO:0000256" key="1">
    <source>
        <dbReference type="SAM" id="Phobius"/>
    </source>
</evidence>
<keyword evidence="1" id="KW-0472">Membrane</keyword>
<keyword evidence="1" id="KW-0812">Transmembrane</keyword>
<evidence type="ECO:0000313" key="3">
    <source>
        <dbReference type="Proteomes" id="UP000199158"/>
    </source>
</evidence>
<keyword evidence="1" id="KW-1133">Transmembrane helix</keyword>
<reference evidence="2 3" key="1">
    <citation type="submission" date="2016-10" db="EMBL/GenBank/DDBJ databases">
        <authorList>
            <person name="de Groot N.N."/>
        </authorList>
    </citation>
    <scope>NUCLEOTIDE SEQUENCE [LARGE SCALE GENOMIC DNA]</scope>
    <source>
        <strain evidence="2 3">CGMCC 1.5070</strain>
    </source>
</reference>
<accession>A0A1H8EIW4</accession>
<dbReference type="AlphaFoldDB" id="A0A1H8EIW4"/>
<name>A0A1H8EIW4_9FIRM</name>
<dbReference type="EMBL" id="FOCG01000012">
    <property type="protein sequence ID" value="SEN19521.1"/>
    <property type="molecule type" value="Genomic_DNA"/>
</dbReference>
<evidence type="ECO:0008006" key="4">
    <source>
        <dbReference type="Google" id="ProtNLM"/>
    </source>
</evidence>
<proteinExistence type="predicted"/>
<feature type="transmembrane region" description="Helical" evidence="1">
    <location>
        <begin position="103"/>
        <end position="125"/>
    </location>
</feature>
<dbReference type="Proteomes" id="UP000199158">
    <property type="component" value="Unassembled WGS sequence"/>
</dbReference>
<gene>
    <name evidence="2" type="ORF">SAMN05216180_3037</name>
</gene>